<dbReference type="AlphaFoldDB" id="A0A836CA84"/>
<protein>
    <recommendedName>
        <fullName evidence="2">Nuclear transport factor 2</fullName>
        <shortName evidence="2">NTF-2</shortName>
    </recommendedName>
</protein>
<reference evidence="4" key="1">
    <citation type="submission" date="2021-02" db="EMBL/GenBank/DDBJ databases">
        <title>First Annotated Genome of the Yellow-green Alga Tribonema minus.</title>
        <authorList>
            <person name="Mahan K.M."/>
        </authorList>
    </citation>
    <scope>NUCLEOTIDE SEQUENCE</scope>
    <source>
        <strain evidence="4">UTEX B ZZ1240</strain>
    </source>
</reference>
<dbReference type="GO" id="GO:0005635">
    <property type="term" value="C:nuclear envelope"/>
    <property type="evidence" value="ECO:0007669"/>
    <property type="project" value="UniProtKB-ARBA"/>
</dbReference>
<dbReference type="Gene3D" id="3.10.450.50">
    <property type="match status" value="1"/>
</dbReference>
<name>A0A836CA84_9STRA</name>
<evidence type="ECO:0000256" key="2">
    <source>
        <dbReference type="RuleBase" id="RU369002"/>
    </source>
</evidence>
<comment type="caution">
    <text evidence="4">The sequence shown here is derived from an EMBL/GenBank/DDBJ whole genome shotgun (WGS) entry which is preliminary data.</text>
</comment>
<evidence type="ECO:0000313" key="5">
    <source>
        <dbReference type="Proteomes" id="UP000664859"/>
    </source>
</evidence>
<dbReference type="Proteomes" id="UP000664859">
    <property type="component" value="Unassembled WGS sequence"/>
</dbReference>
<dbReference type="Pfam" id="PF02136">
    <property type="entry name" value="NTF2"/>
    <property type="match status" value="1"/>
</dbReference>
<keyword evidence="2" id="KW-0653">Protein transport</keyword>
<dbReference type="InterPro" id="IPR045875">
    <property type="entry name" value="NTF2"/>
</dbReference>
<gene>
    <name evidence="4" type="ORF">JKP88DRAFT_350626</name>
</gene>
<comment type="function">
    <text evidence="2">Has a role in nuclear-cytoplasmic transport of proteins and mRNAs.</text>
</comment>
<sequence>MSAEEVAKAFAQHFYQTFTANAQSLAPLYNDRSMLTFEGQASVGAQAIIQKYVSIGKLAFDQNTLDVQPSVDANAICIHITGKVKIDSNNPIHYTQFFQLVASGPSQYYVHNDIFRLVYA</sequence>
<dbReference type="GO" id="GO:0006606">
    <property type="term" value="P:protein import into nucleus"/>
    <property type="evidence" value="ECO:0007669"/>
    <property type="project" value="UniProtKB-ARBA"/>
</dbReference>
<dbReference type="SUPFAM" id="SSF54427">
    <property type="entry name" value="NTF2-like"/>
    <property type="match status" value="1"/>
</dbReference>
<dbReference type="PROSITE" id="PS50177">
    <property type="entry name" value="NTF2_DOMAIN"/>
    <property type="match status" value="1"/>
</dbReference>
<evidence type="ECO:0000256" key="1">
    <source>
        <dbReference type="ARBA" id="ARBA00022490"/>
    </source>
</evidence>
<dbReference type="CDD" id="cd00780">
    <property type="entry name" value="NTF2"/>
    <property type="match status" value="1"/>
</dbReference>
<organism evidence="4 5">
    <name type="scientific">Tribonema minus</name>
    <dbReference type="NCBI Taxonomy" id="303371"/>
    <lineage>
        <taxon>Eukaryota</taxon>
        <taxon>Sar</taxon>
        <taxon>Stramenopiles</taxon>
        <taxon>Ochrophyta</taxon>
        <taxon>PX clade</taxon>
        <taxon>Xanthophyceae</taxon>
        <taxon>Tribonematales</taxon>
        <taxon>Tribonemataceae</taxon>
        <taxon>Tribonema</taxon>
    </lineage>
</organism>
<evidence type="ECO:0000259" key="3">
    <source>
        <dbReference type="PROSITE" id="PS50177"/>
    </source>
</evidence>
<dbReference type="PANTHER" id="PTHR12612">
    <property type="entry name" value="NUCLEAR TRANSPORT FACTOR 2"/>
    <property type="match status" value="1"/>
</dbReference>
<feature type="domain" description="NTF2" evidence="3">
    <location>
        <begin position="6"/>
        <end position="117"/>
    </location>
</feature>
<dbReference type="InterPro" id="IPR032710">
    <property type="entry name" value="NTF2-like_dom_sf"/>
</dbReference>
<dbReference type="GO" id="GO:0051028">
    <property type="term" value="P:mRNA transport"/>
    <property type="evidence" value="ECO:0007669"/>
    <property type="project" value="UniProtKB-UniRule"/>
</dbReference>
<dbReference type="GO" id="GO:0005737">
    <property type="term" value="C:cytoplasm"/>
    <property type="evidence" value="ECO:0007669"/>
    <property type="project" value="UniProtKB-SubCell"/>
</dbReference>
<dbReference type="OrthoDB" id="6507044at2759"/>
<accession>A0A836CA84</accession>
<comment type="subcellular location">
    <subcellularLocation>
        <location evidence="2">Cytoplasm</location>
    </subcellularLocation>
    <subcellularLocation>
        <location evidence="2">Nucleus</location>
    </subcellularLocation>
</comment>
<dbReference type="InterPro" id="IPR002075">
    <property type="entry name" value="NTF2_dom"/>
</dbReference>
<dbReference type="EMBL" id="JAFCMP010000523">
    <property type="protein sequence ID" value="KAG5177623.1"/>
    <property type="molecule type" value="Genomic_DNA"/>
</dbReference>
<dbReference type="FunFam" id="3.10.450.50:FF:000005">
    <property type="entry name" value="Nuclear transport factor 2"/>
    <property type="match status" value="1"/>
</dbReference>
<dbReference type="InterPro" id="IPR018222">
    <property type="entry name" value="Nuclear_transport_factor_2_euk"/>
</dbReference>
<keyword evidence="2" id="KW-0539">Nucleus</keyword>
<proteinExistence type="predicted"/>
<evidence type="ECO:0000313" key="4">
    <source>
        <dbReference type="EMBL" id="KAG5177623.1"/>
    </source>
</evidence>
<keyword evidence="5" id="KW-1185">Reference proteome</keyword>
<keyword evidence="2" id="KW-0813">Transport</keyword>
<keyword evidence="1 2" id="KW-0963">Cytoplasm</keyword>